<dbReference type="EMBL" id="JAUSVU010000002">
    <property type="protein sequence ID" value="MDQ0532071.1"/>
    <property type="molecule type" value="Genomic_DNA"/>
</dbReference>
<dbReference type="PANTHER" id="PTHR43047">
    <property type="entry name" value="TWO-COMPONENT HISTIDINE PROTEIN KINASE"/>
    <property type="match status" value="1"/>
</dbReference>
<dbReference type="PROSITE" id="PS50110">
    <property type="entry name" value="RESPONSE_REGULATORY"/>
    <property type="match status" value="1"/>
</dbReference>
<dbReference type="Gene3D" id="3.40.50.2300">
    <property type="match status" value="1"/>
</dbReference>
<dbReference type="RefSeq" id="WP_211113762.1">
    <property type="nucleotide sequence ID" value="NZ_JAGINO010000002.1"/>
</dbReference>
<feature type="region of interest" description="Disordered" evidence="7">
    <location>
        <begin position="377"/>
        <end position="401"/>
    </location>
</feature>
<dbReference type="PANTHER" id="PTHR43047:SF9">
    <property type="entry name" value="HISTIDINE KINASE"/>
    <property type="match status" value="1"/>
</dbReference>
<evidence type="ECO:0000256" key="4">
    <source>
        <dbReference type="ARBA" id="ARBA00022679"/>
    </source>
</evidence>
<dbReference type="PRINTS" id="PR00344">
    <property type="entry name" value="BCTRLSENSOR"/>
</dbReference>
<dbReference type="SUPFAM" id="SSF55874">
    <property type="entry name" value="ATPase domain of HSP90 chaperone/DNA topoisomerase II/histidine kinase"/>
    <property type="match status" value="1"/>
</dbReference>
<dbReference type="InterPro" id="IPR005467">
    <property type="entry name" value="His_kinase_dom"/>
</dbReference>
<evidence type="ECO:0000259" key="9">
    <source>
        <dbReference type="PROSITE" id="PS50110"/>
    </source>
</evidence>
<dbReference type="SMART" id="SM00448">
    <property type="entry name" value="REC"/>
    <property type="match status" value="1"/>
</dbReference>
<evidence type="ECO:0000256" key="1">
    <source>
        <dbReference type="ARBA" id="ARBA00000085"/>
    </source>
</evidence>
<dbReference type="InterPro" id="IPR001789">
    <property type="entry name" value="Sig_transdc_resp-reg_receiver"/>
</dbReference>
<dbReference type="CDD" id="cd00082">
    <property type="entry name" value="HisKA"/>
    <property type="match status" value="1"/>
</dbReference>
<protein>
    <recommendedName>
        <fullName evidence="2">histidine kinase</fullName>
        <ecNumber evidence="2">2.7.13.3</ecNumber>
    </recommendedName>
</protein>
<dbReference type="InterPro" id="IPR011006">
    <property type="entry name" value="CheY-like_superfamily"/>
</dbReference>
<organism evidence="10 11">
    <name type="scientific">Azospirillum picis</name>
    <dbReference type="NCBI Taxonomy" id="488438"/>
    <lineage>
        <taxon>Bacteria</taxon>
        <taxon>Pseudomonadati</taxon>
        <taxon>Pseudomonadota</taxon>
        <taxon>Alphaproteobacteria</taxon>
        <taxon>Rhodospirillales</taxon>
        <taxon>Azospirillaceae</taxon>
        <taxon>Azospirillum</taxon>
    </lineage>
</organism>
<dbReference type="SUPFAM" id="SSF47384">
    <property type="entry name" value="Homodimeric domain of signal transducing histidine kinase"/>
    <property type="match status" value="1"/>
</dbReference>
<name>A0ABU0MF69_9PROT</name>
<evidence type="ECO:0000256" key="6">
    <source>
        <dbReference type="PROSITE-ProRule" id="PRU00169"/>
    </source>
</evidence>
<accession>A0ABU0MF69</accession>
<reference evidence="10 11" key="1">
    <citation type="submission" date="2023-07" db="EMBL/GenBank/DDBJ databases">
        <title>Genomic Encyclopedia of Type Strains, Phase IV (KMG-IV): sequencing the most valuable type-strain genomes for metagenomic binning, comparative biology and taxonomic classification.</title>
        <authorList>
            <person name="Goeker M."/>
        </authorList>
    </citation>
    <scope>NUCLEOTIDE SEQUENCE [LARGE SCALE GENOMIC DNA]</scope>
    <source>
        <strain evidence="10 11">DSM 19922</strain>
    </source>
</reference>
<feature type="domain" description="Histidine kinase" evidence="8">
    <location>
        <begin position="132"/>
        <end position="374"/>
    </location>
</feature>
<dbReference type="Pfam" id="PF02518">
    <property type="entry name" value="HATPase_c"/>
    <property type="match status" value="1"/>
</dbReference>
<evidence type="ECO:0000259" key="8">
    <source>
        <dbReference type="PROSITE" id="PS50109"/>
    </source>
</evidence>
<dbReference type="InterPro" id="IPR004358">
    <property type="entry name" value="Sig_transdc_His_kin-like_C"/>
</dbReference>
<evidence type="ECO:0000256" key="2">
    <source>
        <dbReference type="ARBA" id="ARBA00012438"/>
    </source>
</evidence>
<dbReference type="Gene3D" id="1.10.287.130">
    <property type="match status" value="1"/>
</dbReference>
<feature type="region of interest" description="Disordered" evidence="7">
    <location>
        <begin position="174"/>
        <end position="193"/>
    </location>
</feature>
<dbReference type="EC" id="2.7.13.3" evidence="2"/>
<dbReference type="Proteomes" id="UP001244552">
    <property type="component" value="Unassembled WGS sequence"/>
</dbReference>
<keyword evidence="3 6" id="KW-0597">Phosphoprotein</keyword>
<comment type="catalytic activity">
    <reaction evidence="1">
        <text>ATP + protein L-histidine = ADP + protein N-phospho-L-histidine.</text>
        <dbReference type="EC" id="2.7.13.3"/>
    </reaction>
</comment>
<sequence length="531" mass="55489">MAGATVNGGHDDVRGAAPPLLVFGADGRLMDWTAGSDRWPGLAGRLAVGVPAAELEPHAAGRRVERLSGGGMLWRHEQASPEQSSPEQSSPDQSSPDQSSPDQSSQRQPRRDPQPGDAPAAMRDPAGRLFAAASHDLRQPLAALSLLIGTLDGVLDTAPGSGLGSGLGGGLNGGLSGGRSSGPSRGAADGSSRDLLRSMTQAVESMRSMVDGHFDLVRLESGLVEPEIRSHAVNGVLMRLALDVAPRIADRGLRFTVMPCSAMVRTDSALLERLLHGLVANALRATTRGRVLVGCRSRGDGLHIEVWDTGRGQSAERLAALREDLNRPAGEGAAALGLDLTLVRGLARRLGLGLEVRSTEGRGTVFVVVVPKSAEPADWPGEGLASGDTPGGGPGDRQQAGTADISQTRILVVEDDPMVLAALEALLGQWGCAVVGAESYDAAVRRIGPEPDPFDLIISDLRLKGAANGIVAIRQLAMLFDRPVPGMILTGDTDPKRLREARLSGYPLLHKPVAPLALRAVVLRLLGRDPP</sequence>
<dbReference type="SMART" id="SM00387">
    <property type="entry name" value="HATPase_c"/>
    <property type="match status" value="1"/>
</dbReference>
<dbReference type="InterPro" id="IPR003594">
    <property type="entry name" value="HATPase_dom"/>
</dbReference>
<evidence type="ECO:0000313" key="10">
    <source>
        <dbReference type="EMBL" id="MDQ0532071.1"/>
    </source>
</evidence>
<dbReference type="PROSITE" id="PS50109">
    <property type="entry name" value="HIS_KIN"/>
    <property type="match status" value="1"/>
</dbReference>
<gene>
    <name evidence="10" type="ORF">QO018_000907</name>
</gene>
<dbReference type="InterPro" id="IPR003661">
    <property type="entry name" value="HisK_dim/P_dom"/>
</dbReference>
<feature type="region of interest" description="Disordered" evidence="7">
    <location>
        <begin position="76"/>
        <end position="123"/>
    </location>
</feature>
<evidence type="ECO:0000256" key="5">
    <source>
        <dbReference type="ARBA" id="ARBA00022777"/>
    </source>
</evidence>
<evidence type="ECO:0000313" key="11">
    <source>
        <dbReference type="Proteomes" id="UP001244552"/>
    </source>
</evidence>
<evidence type="ECO:0000256" key="3">
    <source>
        <dbReference type="ARBA" id="ARBA00022553"/>
    </source>
</evidence>
<dbReference type="Pfam" id="PF00072">
    <property type="entry name" value="Response_reg"/>
    <property type="match status" value="1"/>
</dbReference>
<dbReference type="Gene3D" id="3.30.565.10">
    <property type="entry name" value="Histidine kinase-like ATPase, C-terminal domain"/>
    <property type="match status" value="1"/>
</dbReference>
<dbReference type="InterPro" id="IPR036890">
    <property type="entry name" value="HATPase_C_sf"/>
</dbReference>
<feature type="compositionally biased region" description="Low complexity" evidence="7">
    <location>
        <begin position="181"/>
        <end position="190"/>
    </location>
</feature>
<feature type="domain" description="Response regulatory" evidence="9">
    <location>
        <begin position="409"/>
        <end position="526"/>
    </location>
</feature>
<evidence type="ECO:0000256" key="7">
    <source>
        <dbReference type="SAM" id="MobiDB-lite"/>
    </source>
</evidence>
<comment type="caution">
    <text evidence="10">The sequence shown here is derived from an EMBL/GenBank/DDBJ whole genome shotgun (WGS) entry which is preliminary data.</text>
</comment>
<keyword evidence="5" id="KW-0418">Kinase</keyword>
<dbReference type="SMART" id="SM00388">
    <property type="entry name" value="HisKA"/>
    <property type="match status" value="1"/>
</dbReference>
<feature type="modified residue" description="4-aspartylphosphate" evidence="6">
    <location>
        <position position="460"/>
    </location>
</feature>
<keyword evidence="4" id="KW-0808">Transferase</keyword>
<proteinExistence type="predicted"/>
<keyword evidence="11" id="KW-1185">Reference proteome</keyword>
<dbReference type="InterPro" id="IPR036097">
    <property type="entry name" value="HisK_dim/P_sf"/>
</dbReference>
<dbReference type="SUPFAM" id="SSF52172">
    <property type="entry name" value="CheY-like"/>
    <property type="match status" value="1"/>
</dbReference>
<feature type="compositionally biased region" description="Low complexity" evidence="7">
    <location>
        <begin position="80"/>
        <end position="107"/>
    </location>
</feature>